<dbReference type="EMBL" id="BQNB010018290">
    <property type="protein sequence ID" value="GJT72777.1"/>
    <property type="molecule type" value="Genomic_DNA"/>
</dbReference>
<sequence length="399" mass="44953">MSTPTFSNTHNMVAFLEKLAESDGFHEIIDFLNANQIHYALTVNLTIYTPCIEQFWATAKLKTINGERQIQALVDKKKVIITESSIRSDLHLEDTYGTDCLTTATIFKELARMGRKQKKTTAVPHTSDSIADATNEEYVPIHSNDLLLSSEDRLKLTYLMDMCTKLSERFLDLEHTKTAQAQEITNLKLRVKKLEKKTGLRTHKFKRLYKVGVIRRVEYSDDESLDAQEDAFNQGRSIKDIDKDAEVSLVDKTQGSTAAPPTTVVSPPFITEVEITLAQTLAKLKSAKSKVVIQEPVQSTTTTAPSTITKTKGITFRDAGESTTRTPTSVSSLSIKDKWKAKMDEPEVPLKKKDQITLNEEMARNLEAQIQAELIEEERLARKKEEEANIALIESWDNT</sequence>
<keyword evidence="1" id="KW-0175">Coiled coil</keyword>
<keyword evidence="3" id="KW-1185">Reference proteome</keyword>
<evidence type="ECO:0000256" key="1">
    <source>
        <dbReference type="SAM" id="Coils"/>
    </source>
</evidence>
<proteinExistence type="predicted"/>
<name>A0ABQ5GCW3_9ASTR</name>
<protein>
    <recommendedName>
        <fullName evidence="4">Xylulose kinase-1</fullName>
    </recommendedName>
</protein>
<evidence type="ECO:0000313" key="2">
    <source>
        <dbReference type="EMBL" id="GJT72777.1"/>
    </source>
</evidence>
<gene>
    <name evidence="2" type="ORF">Tco_1032063</name>
</gene>
<comment type="caution">
    <text evidence="2">The sequence shown here is derived from an EMBL/GenBank/DDBJ whole genome shotgun (WGS) entry which is preliminary data.</text>
</comment>
<organism evidence="2 3">
    <name type="scientific">Tanacetum coccineum</name>
    <dbReference type="NCBI Taxonomy" id="301880"/>
    <lineage>
        <taxon>Eukaryota</taxon>
        <taxon>Viridiplantae</taxon>
        <taxon>Streptophyta</taxon>
        <taxon>Embryophyta</taxon>
        <taxon>Tracheophyta</taxon>
        <taxon>Spermatophyta</taxon>
        <taxon>Magnoliopsida</taxon>
        <taxon>eudicotyledons</taxon>
        <taxon>Gunneridae</taxon>
        <taxon>Pentapetalae</taxon>
        <taxon>asterids</taxon>
        <taxon>campanulids</taxon>
        <taxon>Asterales</taxon>
        <taxon>Asteraceae</taxon>
        <taxon>Asteroideae</taxon>
        <taxon>Anthemideae</taxon>
        <taxon>Anthemidinae</taxon>
        <taxon>Tanacetum</taxon>
    </lineage>
</organism>
<feature type="coiled-coil region" evidence="1">
    <location>
        <begin position="358"/>
        <end position="387"/>
    </location>
</feature>
<reference evidence="2" key="1">
    <citation type="journal article" date="2022" name="Int. J. Mol. Sci.">
        <title>Draft Genome of Tanacetum Coccineum: Genomic Comparison of Closely Related Tanacetum-Family Plants.</title>
        <authorList>
            <person name="Yamashiro T."/>
            <person name="Shiraishi A."/>
            <person name="Nakayama K."/>
            <person name="Satake H."/>
        </authorList>
    </citation>
    <scope>NUCLEOTIDE SEQUENCE</scope>
</reference>
<evidence type="ECO:0000313" key="3">
    <source>
        <dbReference type="Proteomes" id="UP001151760"/>
    </source>
</evidence>
<accession>A0ABQ5GCW3</accession>
<reference evidence="2" key="2">
    <citation type="submission" date="2022-01" db="EMBL/GenBank/DDBJ databases">
        <authorList>
            <person name="Yamashiro T."/>
            <person name="Shiraishi A."/>
            <person name="Satake H."/>
            <person name="Nakayama K."/>
        </authorList>
    </citation>
    <scope>NUCLEOTIDE SEQUENCE</scope>
</reference>
<evidence type="ECO:0008006" key="4">
    <source>
        <dbReference type="Google" id="ProtNLM"/>
    </source>
</evidence>
<dbReference type="Proteomes" id="UP001151760">
    <property type="component" value="Unassembled WGS sequence"/>
</dbReference>